<evidence type="ECO:0000259" key="1">
    <source>
        <dbReference type="PROSITE" id="PS50878"/>
    </source>
</evidence>
<dbReference type="Pfam" id="PF00078">
    <property type="entry name" value="RVT_1"/>
    <property type="match status" value="1"/>
</dbReference>
<reference evidence="2" key="1">
    <citation type="journal article" date="2007" name="Genetics">
        <title>Mitochondrial genome sequence evolution in Chlamydomonas.</title>
        <authorList>
            <person name="Popescu C.E."/>
            <person name="Lee R.W."/>
        </authorList>
    </citation>
    <scope>NUCLEOTIDE SEQUENCE</scope>
    <source>
        <strain evidence="2">SAG 7.73</strain>
    </source>
</reference>
<dbReference type="PROSITE" id="PS50878">
    <property type="entry name" value="RT_POL"/>
    <property type="match status" value="1"/>
</dbReference>
<dbReference type="InterPro" id="IPR000477">
    <property type="entry name" value="RT_dom"/>
</dbReference>
<dbReference type="InterPro" id="IPR043502">
    <property type="entry name" value="DNA/RNA_pol_sf"/>
</dbReference>
<protein>
    <submittedName>
        <fullName evidence="2">Reverse transcriptase-like protein</fullName>
    </submittedName>
</protein>
<reference evidence="3" key="2">
    <citation type="submission" date="2019-10" db="EMBL/GenBank/DDBJ databases">
        <title>Organelle genome evolution in the closest known relatives of Chlamydomonas reinhardtii.</title>
        <authorList>
            <person name="Smith D.R."/>
            <person name="Craig R.J."/>
        </authorList>
    </citation>
    <scope>NUCLEOTIDE SEQUENCE</scope>
    <source>
        <strain evidence="3">SAG 7.73</strain>
    </source>
</reference>
<keyword evidence="2" id="KW-0808">Transferase</keyword>
<proteinExistence type="predicted"/>
<geneLocation type="mitochondrion" evidence="2"/>
<organism evidence="2">
    <name type="scientific">Chlamydomonas incerta</name>
    <dbReference type="NCBI Taxonomy" id="51695"/>
    <lineage>
        <taxon>Eukaryota</taxon>
        <taxon>Viridiplantae</taxon>
        <taxon>Chlorophyta</taxon>
        <taxon>core chlorophytes</taxon>
        <taxon>Chlorophyceae</taxon>
        <taxon>CS clade</taxon>
        <taxon>Chlamydomonadales</taxon>
        <taxon>Chlamydomonadaceae</taxon>
        <taxon>Chlamydomonas</taxon>
    </lineage>
</organism>
<dbReference type="SUPFAM" id="SSF56672">
    <property type="entry name" value="DNA/RNA polymerases"/>
    <property type="match status" value="1"/>
</dbReference>
<dbReference type="AlphaFoldDB" id="A0SGM8"/>
<name>A0SGM8_CHLIN</name>
<keyword evidence="2" id="KW-0695">RNA-directed DNA polymerase</keyword>
<feature type="domain" description="Reverse transcriptase" evidence="1">
    <location>
        <begin position="98"/>
        <end position="325"/>
    </location>
</feature>
<evidence type="ECO:0000313" key="3">
    <source>
        <dbReference type="EMBL" id="QWZ46690.1"/>
    </source>
</evidence>
<dbReference type="EMBL" id="DQ373068">
    <property type="protein sequence ID" value="ABC98218.1"/>
    <property type="molecule type" value="Genomic_DNA"/>
</dbReference>
<dbReference type="EMBL" id="MN528476">
    <property type="protein sequence ID" value="QWZ46690.1"/>
    <property type="molecule type" value="Genomic_DNA"/>
</dbReference>
<accession>A0SGM8</accession>
<gene>
    <name evidence="2" type="primary">rtl</name>
</gene>
<evidence type="ECO:0000313" key="2">
    <source>
        <dbReference type="EMBL" id="ABC98218.1"/>
    </source>
</evidence>
<keyword evidence="2" id="KW-0548">Nucleotidyltransferase</keyword>
<sequence length="375" mass="43201">MMTVNYIFDSFHSICDTVHLGVQHTPMLSLIYQRPASLHEVLQLAGLQQGYKDFLSLNKKAEALFKNGDYRAAFNIIGKMWVHPTIVPALLLVECFEARELIVPYWYQNIKLYRQDIQKKNGGVRPIIIAHKRLRICMSVINSLLQASCVSWSGNTFGFRPSCGTQDAVLHLAHKAKKMLNKQQQAVLVSFDLKAAYNSVHVEHLMQTLKLQCLPNDMKKLIWMWQHLPIAKQNASVHGLAQGYAYSPTVFAWYIDKLIGQHMDFTIYADNFCGVFANQQDAISAVQKAQALLKKSGLLIDPKSINMHLLHPHHDFAFSWLGHRIMFPSCTVKLHQHELVSKQNTPKVWTTRKWDYMLRTFGWVELVLDQGWRRF</sequence>
<dbReference type="GO" id="GO:0003964">
    <property type="term" value="F:RNA-directed DNA polymerase activity"/>
    <property type="evidence" value="ECO:0007669"/>
    <property type="project" value="UniProtKB-KW"/>
</dbReference>
<keyword evidence="2" id="KW-0496">Mitochondrion</keyword>